<proteinExistence type="predicted"/>
<dbReference type="EMBL" id="KV425883">
    <property type="protein sequence ID" value="KZW03661.1"/>
    <property type="molecule type" value="Genomic_DNA"/>
</dbReference>
<name>A0A165QIA3_EXIGL</name>
<dbReference type="InterPro" id="IPR032675">
    <property type="entry name" value="LRR_dom_sf"/>
</dbReference>
<dbReference type="OrthoDB" id="2269034at2759"/>
<gene>
    <name evidence="2" type="ORF">EXIGLDRAFT_759002</name>
</gene>
<dbReference type="AlphaFoldDB" id="A0A165QIA3"/>
<feature type="compositionally biased region" description="Acidic residues" evidence="1">
    <location>
        <begin position="465"/>
        <end position="475"/>
    </location>
</feature>
<feature type="region of interest" description="Disordered" evidence="1">
    <location>
        <begin position="451"/>
        <end position="476"/>
    </location>
</feature>
<evidence type="ECO:0000313" key="2">
    <source>
        <dbReference type="EMBL" id="KZW03661.1"/>
    </source>
</evidence>
<keyword evidence="3" id="KW-1185">Reference proteome</keyword>
<dbReference type="InParanoid" id="A0A165QIA3"/>
<reference evidence="2 3" key="1">
    <citation type="journal article" date="2016" name="Mol. Biol. Evol.">
        <title>Comparative Genomics of Early-Diverging Mushroom-Forming Fungi Provides Insights into the Origins of Lignocellulose Decay Capabilities.</title>
        <authorList>
            <person name="Nagy L.G."/>
            <person name="Riley R."/>
            <person name="Tritt A."/>
            <person name="Adam C."/>
            <person name="Daum C."/>
            <person name="Floudas D."/>
            <person name="Sun H."/>
            <person name="Yadav J.S."/>
            <person name="Pangilinan J."/>
            <person name="Larsson K.H."/>
            <person name="Matsuura K."/>
            <person name="Barry K."/>
            <person name="Labutti K."/>
            <person name="Kuo R."/>
            <person name="Ohm R.A."/>
            <person name="Bhattacharya S.S."/>
            <person name="Shirouzu T."/>
            <person name="Yoshinaga Y."/>
            <person name="Martin F.M."/>
            <person name="Grigoriev I.V."/>
            <person name="Hibbett D.S."/>
        </authorList>
    </citation>
    <scope>NUCLEOTIDE SEQUENCE [LARGE SCALE GENOMIC DNA]</scope>
    <source>
        <strain evidence="2 3">HHB12029</strain>
    </source>
</reference>
<organism evidence="2 3">
    <name type="scientific">Exidia glandulosa HHB12029</name>
    <dbReference type="NCBI Taxonomy" id="1314781"/>
    <lineage>
        <taxon>Eukaryota</taxon>
        <taxon>Fungi</taxon>
        <taxon>Dikarya</taxon>
        <taxon>Basidiomycota</taxon>
        <taxon>Agaricomycotina</taxon>
        <taxon>Agaricomycetes</taxon>
        <taxon>Auriculariales</taxon>
        <taxon>Exidiaceae</taxon>
        <taxon>Exidia</taxon>
    </lineage>
</organism>
<evidence type="ECO:0008006" key="4">
    <source>
        <dbReference type="Google" id="ProtNLM"/>
    </source>
</evidence>
<evidence type="ECO:0000256" key="1">
    <source>
        <dbReference type="SAM" id="MobiDB-lite"/>
    </source>
</evidence>
<sequence length="491" mass="54966">MSFTGLPGELLLDIFELAGGGELRMSAAITFSHLNRACRQLALSTPSLWSVLSAHLGADCATVFARRSQSHSLDIRINGMSRALFAESNNSNTPLPGGLRDFMSAAVMHFDRCTRLLIEAYFADTLKDMHRHLVNEWRRMQVPPSKVDTVILRLRHCEEHPSPAITLAYESFDYIPFPPRTLELDGVPAWQSEYELCSSSLEQLVLRNLVFFSLASIPYGGLSIPGTTPSLAQLLDILPNSPYLRKLILDGATAFDDGYNTIPVGCAQGGRVTMSRLQSISLAWTSALTAYRLFSMLSTPALRSLHLHLEQKDDSDLAWRTLIEFRDPTPLEELYVRMTINSPVGQRDSPFARFSNLRVLELDETQIQNRIVRDLINLPRLRHLALRFEPFISVDALEECVLSRLGNDRVCAIEHLEVVHCKNFTPEDETIFEELVPNLTWCADDEEEDGDYIPYGSDSSSDTMSDSDPDAEVSDSDLRGITGFTLLLPVD</sequence>
<evidence type="ECO:0000313" key="3">
    <source>
        <dbReference type="Proteomes" id="UP000077266"/>
    </source>
</evidence>
<dbReference type="Proteomes" id="UP000077266">
    <property type="component" value="Unassembled WGS sequence"/>
</dbReference>
<protein>
    <recommendedName>
        <fullName evidence="4">F-box domain-containing protein</fullName>
    </recommendedName>
</protein>
<accession>A0A165QIA3</accession>
<dbReference type="Gene3D" id="3.80.10.10">
    <property type="entry name" value="Ribonuclease Inhibitor"/>
    <property type="match status" value="1"/>
</dbReference>
<dbReference type="SUPFAM" id="SSF52047">
    <property type="entry name" value="RNI-like"/>
    <property type="match status" value="1"/>
</dbReference>